<sequence>MFPAYFEGEEDAYGVSTTQAWVQMQAKSGSAEPHGVYDAYLSPRATSPSLNYTHQDMRSIANFCAPITPVCHVCNTPYNELQLGYALAAAVSAPPMSTPYDRTSLGPASAPGSYENSY</sequence>
<protein>
    <submittedName>
        <fullName evidence="2">Uncharacterized protein</fullName>
    </submittedName>
</protein>
<proteinExistence type="predicted"/>
<accession>A0A4S4KLV1</accession>
<gene>
    <name evidence="2" type="ORF">EW145_g7331</name>
</gene>
<evidence type="ECO:0000256" key="1">
    <source>
        <dbReference type="SAM" id="MobiDB-lite"/>
    </source>
</evidence>
<dbReference type="AlphaFoldDB" id="A0A4S4KLV1"/>
<keyword evidence="3" id="KW-1185">Reference proteome</keyword>
<evidence type="ECO:0000313" key="3">
    <source>
        <dbReference type="Proteomes" id="UP000308199"/>
    </source>
</evidence>
<dbReference type="EMBL" id="SGPK01000703">
    <property type="protein sequence ID" value="THG99056.1"/>
    <property type="molecule type" value="Genomic_DNA"/>
</dbReference>
<feature type="region of interest" description="Disordered" evidence="1">
    <location>
        <begin position="95"/>
        <end position="118"/>
    </location>
</feature>
<organism evidence="2 3">
    <name type="scientific">Phellinidium pouzarii</name>
    <dbReference type="NCBI Taxonomy" id="167371"/>
    <lineage>
        <taxon>Eukaryota</taxon>
        <taxon>Fungi</taxon>
        <taxon>Dikarya</taxon>
        <taxon>Basidiomycota</taxon>
        <taxon>Agaricomycotina</taxon>
        <taxon>Agaricomycetes</taxon>
        <taxon>Hymenochaetales</taxon>
        <taxon>Hymenochaetaceae</taxon>
        <taxon>Phellinidium</taxon>
    </lineage>
</organism>
<comment type="caution">
    <text evidence="2">The sequence shown here is derived from an EMBL/GenBank/DDBJ whole genome shotgun (WGS) entry which is preliminary data.</text>
</comment>
<dbReference type="OrthoDB" id="3323522at2759"/>
<dbReference type="Proteomes" id="UP000308199">
    <property type="component" value="Unassembled WGS sequence"/>
</dbReference>
<evidence type="ECO:0000313" key="2">
    <source>
        <dbReference type="EMBL" id="THG99056.1"/>
    </source>
</evidence>
<reference evidence="2 3" key="1">
    <citation type="submission" date="2019-02" db="EMBL/GenBank/DDBJ databases">
        <title>Genome sequencing of the rare red list fungi Phellinidium pouzarii.</title>
        <authorList>
            <person name="Buettner E."/>
            <person name="Kellner H."/>
        </authorList>
    </citation>
    <scope>NUCLEOTIDE SEQUENCE [LARGE SCALE GENOMIC DNA]</scope>
    <source>
        <strain evidence="2 3">DSM 108285</strain>
    </source>
</reference>
<name>A0A4S4KLV1_9AGAM</name>